<gene>
    <name evidence="2" type="ORF">RRG08_032270</name>
</gene>
<organism evidence="2 3">
    <name type="scientific">Elysia crispata</name>
    <name type="common">lettuce slug</name>
    <dbReference type="NCBI Taxonomy" id="231223"/>
    <lineage>
        <taxon>Eukaryota</taxon>
        <taxon>Metazoa</taxon>
        <taxon>Spiralia</taxon>
        <taxon>Lophotrochozoa</taxon>
        <taxon>Mollusca</taxon>
        <taxon>Gastropoda</taxon>
        <taxon>Heterobranchia</taxon>
        <taxon>Euthyneura</taxon>
        <taxon>Panpulmonata</taxon>
        <taxon>Sacoglossa</taxon>
        <taxon>Placobranchoidea</taxon>
        <taxon>Plakobranchidae</taxon>
        <taxon>Elysia</taxon>
    </lineage>
</organism>
<dbReference type="AlphaFoldDB" id="A0AAE1ASD5"/>
<protein>
    <submittedName>
        <fullName evidence="2">Uncharacterized protein</fullName>
    </submittedName>
</protein>
<keyword evidence="3" id="KW-1185">Reference proteome</keyword>
<accession>A0AAE1ASD5</accession>
<keyword evidence="1" id="KW-0732">Signal</keyword>
<name>A0AAE1ASD5_9GAST</name>
<feature type="signal peptide" evidence="1">
    <location>
        <begin position="1"/>
        <end position="39"/>
    </location>
</feature>
<comment type="caution">
    <text evidence="2">The sequence shown here is derived from an EMBL/GenBank/DDBJ whole genome shotgun (WGS) entry which is preliminary data.</text>
</comment>
<dbReference type="Proteomes" id="UP001283361">
    <property type="component" value="Unassembled WGS sequence"/>
</dbReference>
<sequence>MSAYSNTTWTHILYSQPAVDKMKSLFAAAFLLLACQAMCDQVCQAPQSESVFFLTSSLSDFFVANDFDQGRILIVFSGDPNDDHWSYLDLNNRITYINTPEGGCTYVVYAPEQNRIFEQCLPDDAELQRSGDVDFYTMEREGFTWLVGMKPVPDTEYYFRHFSRFFHEDVVAQDATFGVVYQYSLGISDPTIFDKDLSACVEGPLASYP</sequence>
<evidence type="ECO:0000313" key="3">
    <source>
        <dbReference type="Proteomes" id="UP001283361"/>
    </source>
</evidence>
<feature type="chain" id="PRO_5042050283" evidence="1">
    <location>
        <begin position="40"/>
        <end position="209"/>
    </location>
</feature>
<proteinExistence type="predicted"/>
<evidence type="ECO:0000256" key="1">
    <source>
        <dbReference type="SAM" id="SignalP"/>
    </source>
</evidence>
<evidence type="ECO:0000313" key="2">
    <source>
        <dbReference type="EMBL" id="KAK3793008.1"/>
    </source>
</evidence>
<dbReference type="EMBL" id="JAWDGP010001294">
    <property type="protein sequence ID" value="KAK3793008.1"/>
    <property type="molecule type" value="Genomic_DNA"/>
</dbReference>
<reference evidence="2" key="1">
    <citation type="journal article" date="2023" name="G3 (Bethesda)">
        <title>A reference genome for the long-term kleptoplast-retaining sea slug Elysia crispata morphotype clarki.</title>
        <authorList>
            <person name="Eastman K.E."/>
            <person name="Pendleton A.L."/>
            <person name="Shaikh M.A."/>
            <person name="Suttiyut T."/>
            <person name="Ogas R."/>
            <person name="Tomko P."/>
            <person name="Gavelis G."/>
            <person name="Widhalm J.R."/>
            <person name="Wisecaver J.H."/>
        </authorList>
    </citation>
    <scope>NUCLEOTIDE SEQUENCE</scope>
    <source>
        <strain evidence="2">ECLA1</strain>
    </source>
</reference>